<evidence type="ECO:0000256" key="4">
    <source>
        <dbReference type="ARBA" id="ARBA00022618"/>
    </source>
</evidence>
<dbReference type="InterPro" id="IPR027165">
    <property type="entry name" value="CND3"/>
</dbReference>
<keyword evidence="3" id="KW-0158">Chromosome</keyword>
<keyword evidence="6" id="KW-0226">DNA condensation</keyword>
<keyword evidence="4" id="KW-0132">Cell division</keyword>
<evidence type="ECO:0000256" key="1">
    <source>
        <dbReference type="ARBA" id="ARBA00004286"/>
    </source>
</evidence>
<dbReference type="PROSITE" id="PS51450">
    <property type="entry name" value="LRR"/>
    <property type="match status" value="1"/>
</dbReference>
<name>A0ABM1S2X8_LIMPO</name>
<feature type="domain" description="Nuclear condensin complex subunit 3 C-terminal" evidence="8">
    <location>
        <begin position="94"/>
        <end position="396"/>
    </location>
</feature>
<dbReference type="SUPFAM" id="SSF48371">
    <property type="entry name" value="ARM repeat"/>
    <property type="match status" value="1"/>
</dbReference>
<keyword evidence="5" id="KW-0498">Mitosis</keyword>
<keyword evidence="7" id="KW-0131">Cell cycle</keyword>
<proteinExistence type="inferred from homology"/>
<dbReference type="GeneID" id="106478638"/>
<dbReference type="InterPro" id="IPR001611">
    <property type="entry name" value="Leu-rich_rpt"/>
</dbReference>
<dbReference type="PANTHER" id="PTHR14418">
    <property type="entry name" value="CONDENSIN COMPLEX SUBUNIT 3-RELATED"/>
    <property type="match status" value="1"/>
</dbReference>
<dbReference type="PANTHER" id="PTHR14418:SF5">
    <property type="entry name" value="CONDENSIN COMPLEX SUBUNIT 3"/>
    <property type="match status" value="1"/>
</dbReference>
<accession>A0ABM1S2X8</accession>
<evidence type="ECO:0000256" key="2">
    <source>
        <dbReference type="ARBA" id="ARBA00006533"/>
    </source>
</evidence>
<dbReference type="Proteomes" id="UP000694941">
    <property type="component" value="Unplaced"/>
</dbReference>
<evidence type="ECO:0000313" key="10">
    <source>
        <dbReference type="RefSeq" id="XP_022237983.1"/>
    </source>
</evidence>
<dbReference type="RefSeq" id="XP_022237983.1">
    <property type="nucleotide sequence ID" value="XM_022382275.1"/>
</dbReference>
<evidence type="ECO:0000313" key="9">
    <source>
        <dbReference type="Proteomes" id="UP000694941"/>
    </source>
</evidence>
<evidence type="ECO:0000256" key="3">
    <source>
        <dbReference type="ARBA" id="ARBA00022454"/>
    </source>
</evidence>
<reference evidence="10" key="1">
    <citation type="submission" date="2025-08" db="UniProtKB">
        <authorList>
            <consortium name="RefSeq"/>
        </authorList>
    </citation>
    <scope>IDENTIFICATION</scope>
    <source>
        <tissue evidence="10">Muscle</tissue>
    </source>
</reference>
<comment type="subcellular location">
    <subcellularLocation>
        <location evidence="1">Chromosome</location>
    </subcellularLocation>
</comment>
<gene>
    <name evidence="10" type="primary">LOC106478638</name>
</gene>
<dbReference type="InterPro" id="IPR016024">
    <property type="entry name" value="ARM-type_fold"/>
</dbReference>
<comment type="similarity">
    <text evidence="2">Belongs to the CND3 (condensin subunit 3) family.</text>
</comment>
<evidence type="ECO:0000256" key="5">
    <source>
        <dbReference type="ARBA" id="ARBA00022776"/>
    </source>
</evidence>
<dbReference type="InterPro" id="IPR025977">
    <property type="entry name" value="Cnd3_C"/>
</dbReference>
<dbReference type="Pfam" id="PF12719">
    <property type="entry name" value="Cnd3"/>
    <property type="match status" value="1"/>
</dbReference>
<keyword evidence="9" id="KW-1185">Reference proteome</keyword>
<organism evidence="9 10">
    <name type="scientific">Limulus polyphemus</name>
    <name type="common">Atlantic horseshoe crab</name>
    <dbReference type="NCBI Taxonomy" id="6850"/>
    <lineage>
        <taxon>Eukaryota</taxon>
        <taxon>Metazoa</taxon>
        <taxon>Ecdysozoa</taxon>
        <taxon>Arthropoda</taxon>
        <taxon>Chelicerata</taxon>
        <taxon>Merostomata</taxon>
        <taxon>Xiphosura</taxon>
        <taxon>Limulidae</taxon>
        <taxon>Limulus</taxon>
    </lineage>
</organism>
<evidence type="ECO:0000259" key="8">
    <source>
        <dbReference type="Pfam" id="PF12719"/>
    </source>
</evidence>
<dbReference type="InterPro" id="IPR011989">
    <property type="entry name" value="ARM-like"/>
</dbReference>
<sequence length="583" mass="64787">MATACQEKHGEIIFLEEVSDAFEKHHEFDGKILANNVKPNSKDIFTYAKGKQNLDEDWAILTDADDSEHTKGVIEILNQADINTFVNDPQTLLKCVTIVSEFLEMSSLKTVNPTLHSVMDTLLLPGIQNEDPAVRNQAVKALGLCCLLNRDVACQHLLLFMQISQVDQETIQVTALKAILDLLLVFGLDAFKVEGISNETTERIEEVSETPSKGSEESIVESQENQRATSNIMAIVAAHLDSESREVRTLAAEGIGKLLLLGHVYSPRLLSHLLLLWYNPATENDIQLRHFLGVFLPAFASAAQSSQECLEEAFMPTLRTLFDAPASSPLADVDEANLARFIIQLTNPSLISSESKNYGESSVHDRLAEQLCNEILRDRESFNVRVLAKSLTYLELSCNSYSTLKNLAVLTEKITEKIKDRTSLKLIEKFQDTVLQLLAKAKENDPQASQESSFVEPTPPEIPDIVVEESQTSTTGIESDEAQIEESTSQEFFNDTIRTLKTRKKVEKSVVLRTGSKSVDISLTPRTACLTTTEGKIALKCSVMCRKLTKKSNNTFIVKELSGFSKEVIFNIKDVMLCIKAVL</sequence>
<dbReference type="Gene3D" id="1.25.10.10">
    <property type="entry name" value="Leucine-rich Repeat Variant"/>
    <property type="match status" value="1"/>
</dbReference>
<evidence type="ECO:0000256" key="7">
    <source>
        <dbReference type="ARBA" id="ARBA00023306"/>
    </source>
</evidence>
<protein>
    <submittedName>
        <fullName evidence="10">Condensin complex subunit 3-like</fullName>
    </submittedName>
</protein>
<evidence type="ECO:0000256" key="6">
    <source>
        <dbReference type="ARBA" id="ARBA00023067"/>
    </source>
</evidence>